<organism evidence="9">
    <name type="scientific">Sesamum latifolium</name>
    <dbReference type="NCBI Taxonomy" id="2727402"/>
    <lineage>
        <taxon>Eukaryota</taxon>
        <taxon>Viridiplantae</taxon>
        <taxon>Streptophyta</taxon>
        <taxon>Embryophyta</taxon>
        <taxon>Tracheophyta</taxon>
        <taxon>Spermatophyta</taxon>
        <taxon>Magnoliopsida</taxon>
        <taxon>eudicotyledons</taxon>
        <taxon>Gunneridae</taxon>
        <taxon>Pentapetalae</taxon>
        <taxon>asterids</taxon>
        <taxon>lamiids</taxon>
        <taxon>Lamiales</taxon>
        <taxon>Pedaliaceae</taxon>
        <taxon>Sesamum</taxon>
    </lineage>
</organism>
<keyword evidence="3" id="KW-0540">Nuclease</keyword>
<evidence type="ECO:0000259" key="8">
    <source>
        <dbReference type="Pfam" id="PF17917"/>
    </source>
</evidence>
<name>A0AAW2YB61_9LAMI</name>
<reference evidence="9" key="1">
    <citation type="submission" date="2020-06" db="EMBL/GenBank/DDBJ databases">
        <authorList>
            <person name="Li T."/>
            <person name="Hu X."/>
            <person name="Zhang T."/>
            <person name="Song X."/>
            <person name="Zhang H."/>
            <person name="Dai N."/>
            <person name="Sheng W."/>
            <person name="Hou X."/>
            <person name="Wei L."/>
        </authorList>
    </citation>
    <scope>NUCLEOTIDE SEQUENCE</scope>
    <source>
        <strain evidence="9">KEN1</strain>
        <tissue evidence="9">Leaf</tissue>
    </source>
</reference>
<keyword evidence="4" id="KW-0255">Endonuclease</keyword>
<dbReference type="InterPro" id="IPR043502">
    <property type="entry name" value="DNA/RNA_pol_sf"/>
</dbReference>
<dbReference type="EMBL" id="JACGWN010000001">
    <property type="protein sequence ID" value="KAL0462961.1"/>
    <property type="molecule type" value="Genomic_DNA"/>
</dbReference>
<dbReference type="GO" id="GO:0016787">
    <property type="term" value="F:hydrolase activity"/>
    <property type="evidence" value="ECO:0007669"/>
    <property type="project" value="UniProtKB-KW"/>
</dbReference>
<evidence type="ECO:0000256" key="5">
    <source>
        <dbReference type="ARBA" id="ARBA00022801"/>
    </source>
</evidence>
<evidence type="ECO:0000313" key="9">
    <source>
        <dbReference type="EMBL" id="KAL0462961.1"/>
    </source>
</evidence>
<keyword evidence="6" id="KW-0695">RNA-directed DNA polymerase</keyword>
<dbReference type="PANTHER" id="PTHR48475:SF2">
    <property type="entry name" value="RIBONUCLEASE H"/>
    <property type="match status" value="1"/>
</dbReference>
<keyword evidence="5" id="KW-0378">Hydrolase</keyword>
<comment type="caution">
    <text evidence="9">The sequence shown here is derived from an EMBL/GenBank/DDBJ whole genome shotgun (WGS) entry which is preliminary data.</text>
</comment>
<feature type="region of interest" description="Disordered" evidence="7">
    <location>
        <begin position="246"/>
        <end position="265"/>
    </location>
</feature>
<dbReference type="AlphaFoldDB" id="A0AAW2YB61"/>
<dbReference type="Gene3D" id="3.10.10.10">
    <property type="entry name" value="HIV Type 1 Reverse Transcriptase, subunit A, domain 1"/>
    <property type="match status" value="1"/>
</dbReference>
<dbReference type="SUPFAM" id="SSF56672">
    <property type="entry name" value="DNA/RNA polymerases"/>
    <property type="match status" value="1"/>
</dbReference>
<evidence type="ECO:0000256" key="4">
    <source>
        <dbReference type="ARBA" id="ARBA00022759"/>
    </source>
</evidence>
<evidence type="ECO:0000256" key="7">
    <source>
        <dbReference type="SAM" id="MobiDB-lite"/>
    </source>
</evidence>
<dbReference type="PANTHER" id="PTHR48475">
    <property type="entry name" value="RIBONUCLEASE H"/>
    <property type="match status" value="1"/>
</dbReference>
<dbReference type="InterPro" id="IPR043128">
    <property type="entry name" value="Rev_trsase/Diguanyl_cyclase"/>
</dbReference>
<dbReference type="GO" id="GO:0004519">
    <property type="term" value="F:endonuclease activity"/>
    <property type="evidence" value="ECO:0007669"/>
    <property type="project" value="UniProtKB-KW"/>
</dbReference>
<evidence type="ECO:0000256" key="3">
    <source>
        <dbReference type="ARBA" id="ARBA00022722"/>
    </source>
</evidence>
<keyword evidence="1" id="KW-0808">Transferase</keyword>
<reference evidence="9" key="2">
    <citation type="journal article" date="2024" name="Plant">
        <title>Genomic evolution and insights into agronomic trait innovations of Sesamum species.</title>
        <authorList>
            <person name="Miao H."/>
            <person name="Wang L."/>
            <person name="Qu L."/>
            <person name="Liu H."/>
            <person name="Sun Y."/>
            <person name="Le M."/>
            <person name="Wang Q."/>
            <person name="Wei S."/>
            <person name="Zheng Y."/>
            <person name="Lin W."/>
            <person name="Duan Y."/>
            <person name="Cao H."/>
            <person name="Xiong S."/>
            <person name="Wang X."/>
            <person name="Wei L."/>
            <person name="Li C."/>
            <person name="Ma Q."/>
            <person name="Ju M."/>
            <person name="Zhao R."/>
            <person name="Li G."/>
            <person name="Mu C."/>
            <person name="Tian Q."/>
            <person name="Mei H."/>
            <person name="Zhang T."/>
            <person name="Gao T."/>
            <person name="Zhang H."/>
        </authorList>
    </citation>
    <scope>NUCLEOTIDE SEQUENCE</scope>
    <source>
        <strain evidence="9">KEN1</strain>
    </source>
</reference>
<protein>
    <recommendedName>
        <fullName evidence="8">Reverse transcriptase RNase H-like domain-containing protein</fullName>
    </recommendedName>
</protein>
<evidence type="ECO:0000256" key="2">
    <source>
        <dbReference type="ARBA" id="ARBA00022695"/>
    </source>
</evidence>
<gene>
    <name evidence="9" type="ORF">Slati_0183700</name>
</gene>
<evidence type="ECO:0000256" key="1">
    <source>
        <dbReference type="ARBA" id="ARBA00022679"/>
    </source>
</evidence>
<feature type="domain" description="Reverse transcriptase RNase H-like" evidence="8">
    <location>
        <begin position="105"/>
        <end position="189"/>
    </location>
</feature>
<proteinExistence type="predicted"/>
<dbReference type="GO" id="GO:0003964">
    <property type="term" value="F:RNA-directed DNA polymerase activity"/>
    <property type="evidence" value="ECO:0007669"/>
    <property type="project" value="UniProtKB-KW"/>
</dbReference>
<dbReference type="Gene3D" id="3.30.70.270">
    <property type="match status" value="1"/>
</dbReference>
<evidence type="ECO:0000256" key="6">
    <source>
        <dbReference type="ARBA" id="ARBA00022918"/>
    </source>
</evidence>
<accession>A0AAW2YB61</accession>
<dbReference type="Pfam" id="PF17917">
    <property type="entry name" value="RT_RNaseH"/>
    <property type="match status" value="1"/>
</dbReference>
<sequence length="265" mass="29632">MPASEDHKRVSFITSDETFYYVAMPFELKNAGATYQRLVDKIFRAQLGKNMEVHVDDMLVKSKEASSHMEGFMVTQQGIKANSAKIKAIFGIGTPTNINEPSPGDTLYLYLSSTFQAVSFVLVREEEGTQTPIYYVIKVLNGAGGRYPPMEKMALALVITIRKLRPYFLSHPISVRTNTPLKQVLGKPEASCRLEEAPKEGPWLLHVDRSSTTQGRGAGIVITFPQGEDMKFMIKFDFKASNNEAEYESSSTRHENGRLTSHSLL</sequence>
<keyword evidence="2" id="KW-0548">Nucleotidyltransferase</keyword>
<dbReference type="InterPro" id="IPR041373">
    <property type="entry name" value="RT_RNaseH"/>
</dbReference>